<dbReference type="Pfam" id="PF07715">
    <property type="entry name" value="Plug"/>
    <property type="match status" value="1"/>
</dbReference>
<dbReference type="SUPFAM" id="SSF56935">
    <property type="entry name" value="Porins"/>
    <property type="match status" value="1"/>
</dbReference>
<keyword evidence="13" id="KW-1133">Transmembrane helix</keyword>
<comment type="similarity">
    <text evidence="12">Belongs to the TonB-dependent receptor family.</text>
</comment>
<dbReference type="InterPro" id="IPR036942">
    <property type="entry name" value="Beta-barrel_TonB_sf"/>
</dbReference>
<keyword evidence="4" id="KW-0410">Iron transport</keyword>
<comment type="subcellular location">
    <subcellularLocation>
        <location evidence="1">Cell outer membrane</location>
        <topology evidence="1">Multi-pass membrane protein</topology>
    </subcellularLocation>
</comment>
<keyword evidence="2" id="KW-0813">Transport</keyword>
<dbReference type="InterPro" id="IPR037066">
    <property type="entry name" value="Plug_dom_sf"/>
</dbReference>
<dbReference type="Gene3D" id="2.40.170.20">
    <property type="entry name" value="TonB-dependent receptor, beta-barrel domain"/>
    <property type="match status" value="1"/>
</dbReference>
<keyword evidence="16" id="KW-0675">Receptor</keyword>
<accession>A0ABS9DZ16</accession>
<evidence type="ECO:0000256" key="6">
    <source>
        <dbReference type="ARBA" id="ARBA00022729"/>
    </source>
</evidence>
<keyword evidence="6" id="KW-0732">Signal</keyword>
<organism evidence="16 17">
    <name type="scientific">Acidiphilium iwatense</name>
    <dbReference type="NCBI Taxonomy" id="768198"/>
    <lineage>
        <taxon>Bacteria</taxon>
        <taxon>Pseudomonadati</taxon>
        <taxon>Pseudomonadota</taxon>
        <taxon>Alphaproteobacteria</taxon>
        <taxon>Acetobacterales</taxon>
        <taxon>Acidocellaceae</taxon>
        <taxon>Acidiphilium</taxon>
    </lineage>
</organism>
<evidence type="ECO:0000313" key="16">
    <source>
        <dbReference type="EMBL" id="MCF3948002.1"/>
    </source>
</evidence>
<gene>
    <name evidence="16" type="ORF">L2A60_15080</name>
</gene>
<protein>
    <submittedName>
        <fullName evidence="16">TonB-dependent receptor</fullName>
    </submittedName>
</protein>
<dbReference type="InterPro" id="IPR000531">
    <property type="entry name" value="Beta-barrel_TonB"/>
</dbReference>
<evidence type="ECO:0000256" key="9">
    <source>
        <dbReference type="ARBA" id="ARBA00023077"/>
    </source>
</evidence>
<evidence type="ECO:0000259" key="15">
    <source>
        <dbReference type="Pfam" id="PF07715"/>
    </source>
</evidence>
<evidence type="ECO:0000256" key="2">
    <source>
        <dbReference type="ARBA" id="ARBA00022448"/>
    </source>
</evidence>
<comment type="caution">
    <text evidence="16">The sequence shown here is derived from an EMBL/GenBank/DDBJ whole genome shotgun (WGS) entry which is preliminary data.</text>
</comment>
<sequence length="823" mass="89493">MKQSGVQVLLDSKTSLTKRGTNNLRILLFATTAITIINFSAVLKNADAQTVPTNDGTAVNAGEVSASISALDTLSKLPTKKSIFKSTQSVKVVGRKQLRVVGPAAGAAQALSVAPGVNIASDGTTGAPRASISINGMKTGWGNIAGNANDGTVMVTFDGVPMIDPAYGVWQSTEIPNLSFIKGLSVTYGPGYPVNRWYNNIGGSINFNPIEPTDKPQATIGGFFGSYGNRGTNFSVDTGKHDGWAAVFAGTIDRSGNYLQGYGFNNPQSSYAYYGKLVKTFSNGRISIGGFVSRSSAFRPLPIPTTANPNVTINGVNSITGAINPGPIYSQQTTGFYTTLPRSIYFKEIPIRTYLLYSRLTEQLDSNTSFHNLLFFRYGNRDHYHLDNIGNSPNVLNQYYNAASDTYGDKPYFTFKLPDNKLSVGGYFVYTKFNSLLEFYNQTEQATYNSGPSAGLPVLANGVPVNYSLQLPNHFHSSYLYETDLAGFVQDEFQPTKALRITPGIRVVSFHTDFVNNTLAQFPESTSNGVNALIGTNGDNQPNSTTNFNDIEPSIGVNYKLTHDIALYANYSSAYKAPAGATGTYAHLLSSTLKPQHSTQYQIGAKIFIPNEPYLHHAIASINYYHLNDLDEIIPIPVVSHNYSLFASGSSVFHGFNLYAEDDPLYNLHVFANASFESANYLSYTSPSHGSYGGLPISNVPAQTFNAGAYYTLFSHNTIYQPRIWYQYTGTQNIYNNNTGAPTRTKLPAYGILNLGMKVSVATPHASYLRKLTFNVDLLNVANKQYNIYEYISSGGYYGVAGQTLAEPGAPFTAYASVNAHFR</sequence>
<evidence type="ECO:0000259" key="14">
    <source>
        <dbReference type="Pfam" id="PF00593"/>
    </source>
</evidence>
<keyword evidence="5 13" id="KW-0812">Transmembrane</keyword>
<evidence type="ECO:0000256" key="5">
    <source>
        <dbReference type="ARBA" id="ARBA00022692"/>
    </source>
</evidence>
<feature type="domain" description="TonB-dependent receptor plug" evidence="15">
    <location>
        <begin position="84"/>
        <end position="190"/>
    </location>
</feature>
<evidence type="ECO:0000256" key="1">
    <source>
        <dbReference type="ARBA" id="ARBA00004571"/>
    </source>
</evidence>
<dbReference type="InterPro" id="IPR039426">
    <property type="entry name" value="TonB-dep_rcpt-like"/>
</dbReference>
<keyword evidence="11" id="KW-0998">Cell outer membrane</keyword>
<feature type="transmembrane region" description="Helical" evidence="13">
    <location>
        <begin position="26"/>
        <end position="43"/>
    </location>
</feature>
<name>A0ABS9DZ16_9PROT</name>
<keyword evidence="10 12" id="KW-0472">Membrane</keyword>
<dbReference type="Gene3D" id="2.170.130.10">
    <property type="entry name" value="TonB-dependent receptor, plug domain"/>
    <property type="match status" value="1"/>
</dbReference>
<evidence type="ECO:0000256" key="13">
    <source>
        <dbReference type="SAM" id="Phobius"/>
    </source>
</evidence>
<dbReference type="RefSeq" id="WP_235705296.1">
    <property type="nucleotide sequence ID" value="NZ_JAKGBZ010000036.1"/>
</dbReference>
<dbReference type="InterPro" id="IPR012910">
    <property type="entry name" value="Plug_dom"/>
</dbReference>
<evidence type="ECO:0000256" key="10">
    <source>
        <dbReference type="ARBA" id="ARBA00023136"/>
    </source>
</evidence>
<dbReference type="Proteomes" id="UP001521209">
    <property type="component" value="Unassembled WGS sequence"/>
</dbReference>
<reference evidence="16 17" key="1">
    <citation type="submission" date="2022-01" db="EMBL/GenBank/DDBJ databases">
        <authorList>
            <person name="Won M."/>
            <person name="Kim S.-J."/>
            <person name="Kwon S.-W."/>
        </authorList>
    </citation>
    <scope>NUCLEOTIDE SEQUENCE [LARGE SCALE GENOMIC DNA]</scope>
    <source>
        <strain evidence="16 17">KCTC 23505</strain>
    </source>
</reference>
<dbReference type="PANTHER" id="PTHR32552">
    <property type="entry name" value="FERRICHROME IRON RECEPTOR-RELATED"/>
    <property type="match status" value="1"/>
</dbReference>
<dbReference type="EMBL" id="JAKGBZ010000036">
    <property type="protein sequence ID" value="MCF3948002.1"/>
    <property type="molecule type" value="Genomic_DNA"/>
</dbReference>
<proteinExistence type="inferred from homology"/>
<keyword evidence="9 12" id="KW-0798">TonB box</keyword>
<evidence type="ECO:0000256" key="3">
    <source>
        <dbReference type="ARBA" id="ARBA00022452"/>
    </source>
</evidence>
<evidence type="ECO:0000256" key="8">
    <source>
        <dbReference type="ARBA" id="ARBA00023065"/>
    </source>
</evidence>
<evidence type="ECO:0000256" key="12">
    <source>
        <dbReference type="RuleBase" id="RU003357"/>
    </source>
</evidence>
<keyword evidence="17" id="KW-1185">Reference proteome</keyword>
<keyword evidence="7" id="KW-0408">Iron</keyword>
<dbReference type="PANTHER" id="PTHR32552:SF68">
    <property type="entry name" value="FERRICHROME OUTER MEMBRANE TRANSPORTER_PHAGE RECEPTOR"/>
    <property type="match status" value="1"/>
</dbReference>
<keyword evidence="8" id="KW-0406">Ion transport</keyword>
<evidence type="ECO:0000256" key="4">
    <source>
        <dbReference type="ARBA" id="ARBA00022496"/>
    </source>
</evidence>
<evidence type="ECO:0000313" key="17">
    <source>
        <dbReference type="Proteomes" id="UP001521209"/>
    </source>
</evidence>
<dbReference type="Pfam" id="PF00593">
    <property type="entry name" value="TonB_dep_Rec_b-barrel"/>
    <property type="match status" value="1"/>
</dbReference>
<evidence type="ECO:0000256" key="7">
    <source>
        <dbReference type="ARBA" id="ARBA00023004"/>
    </source>
</evidence>
<evidence type="ECO:0000256" key="11">
    <source>
        <dbReference type="ARBA" id="ARBA00023237"/>
    </source>
</evidence>
<feature type="domain" description="TonB-dependent receptor-like beta-barrel" evidence="14">
    <location>
        <begin position="318"/>
        <end position="777"/>
    </location>
</feature>
<keyword evidence="3" id="KW-1134">Transmembrane beta strand</keyword>